<organism evidence="7 8">
    <name type="scientific">Variibacter gotjawalensis</name>
    <dbReference type="NCBI Taxonomy" id="1333996"/>
    <lineage>
        <taxon>Bacteria</taxon>
        <taxon>Pseudomonadati</taxon>
        <taxon>Pseudomonadota</taxon>
        <taxon>Alphaproteobacteria</taxon>
        <taxon>Hyphomicrobiales</taxon>
        <taxon>Nitrobacteraceae</taxon>
        <taxon>Variibacter</taxon>
    </lineage>
</organism>
<gene>
    <name evidence="5" type="primary">vapC</name>
    <name evidence="7" type="ORF">GJW-30_1_02197</name>
</gene>
<dbReference type="GO" id="GO:0016787">
    <property type="term" value="F:hydrolase activity"/>
    <property type="evidence" value="ECO:0007669"/>
    <property type="project" value="UniProtKB-KW"/>
</dbReference>
<keyword evidence="8" id="KW-1185">Reference proteome</keyword>
<sequence length="139" mass="14646">MSFVDASVIVAIINAESGFEELEKRLAANEGPLFVSPLVRFEATVALARAIAGKSQSSQKAIGAARELVDDFVRAVNAAELPISTEIGNGALDVADRYGKFVGHAANLNFGDCFAYACAKANSLSLIYKGDDFVKTDLG</sequence>
<keyword evidence="5" id="KW-0800">Toxin</keyword>
<dbReference type="GO" id="GO:0004540">
    <property type="term" value="F:RNA nuclease activity"/>
    <property type="evidence" value="ECO:0007669"/>
    <property type="project" value="InterPro"/>
</dbReference>
<keyword evidence="4 5" id="KW-0378">Hydrolase</keyword>
<evidence type="ECO:0000313" key="7">
    <source>
        <dbReference type="EMBL" id="BAT59664.1"/>
    </source>
</evidence>
<dbReference type="InterPro" id="IPR002716">
    <property type="entry name" value="PIN_dom"/>
</dbReference>
<feature type="binding site" evidence="5">
    <location>
        <position position="112"/>
    </location>
    <ligand>
        <name>Mg(2+)</name>
        <dbReference type="ChEBI" id="CHEBI:18420"/>
    </ligand>
</feature>
<dbReference type="EC" id="3.1.-.-" evidence="5"/>
<feature type="domain" description="PIN" evidence="6">
    <location>
        <begin position="3"/>
        <end position="137"/>
    </location>
</feature>
<evidence type="ECO:0000313" key="8">
    <source>
        <dbReference type="Proteomes" id="UP000236884"/>
    </source>
</evidence>
<evidence type="ECO:0000256" key="2">
    <source>
        <dbReference type="ARBA" id="ARBA00022722"/>
    </source>
</evidence>
<dbReference type="CDD" id="cd09871">
    <property type="entry name" value="PIN_MtVapC28-VapC30-like"/>
    <property type="match status" value="1"/>
</dbReference>
<evidence type="ECO:0000259" key="6">
    <source>
        <dbReference type="Pfam" id="PF01850"/>
    </source>
</evidence>
<dbReference type="Pfam" id="PF01850">
    <property type="entry name" value="PIN"/>
    <property type="match status" value="1"/>
</dbReference>
<dbReference type="OrthoDB" id="32625at2"/>
<dbReference type="EMBL" id="AP014946">
    <property type="protein sequence ID" value="BAT59664.1"/>
    <property type="molecule type" value="Genomic_DNA"/>
</dbReference>
<dbReference type="InterPro" id="IPR022907">
    <property type="entry name" value="VapC_family"/>
</dbReference>
<evidence type="ECO:0000256" key="1">
    <source>
        <dbReference type="ARBA" id="ARBA00022649"/>
    </source>
</evidence>
<keyword evidence="3 5" id="KW-0479">Metal-binding</keyword>
<dbReference type="Proteomes" id="UP000236884">
    <property type="component" value="Chromosome"/>
</dbReference>
<dbReference type="KEGG" id="vgo:GJW-30_1_02197"/>
<dbReference type="HAMAP" id="MF_00265">
    <property type="entry name" value="VapC_Nob1"/>
    <property type="match status" value="1"/>
</dbReference>
<keyword evidence="2 5" id="KW-0540">Nuclease</keyword>
<feature type="binding site" evidence="5">
    <location>
        <position position="5"/>
    </location>
    <ligand>
        <name>Mg(2+)</name>
        <dbReference type="ChEBI" id="CHEBI:18420"/>
    </ligand>
</feature>
<dbReference type="RefSeq" id="WP_096355229.1">
    <property type="nucleotide sequence ID" value="NZ_AP014946.1"/>
</dbReference>
<comment type="similarity">
    <text evidence="5">Belongs to the PINc/VapC protein family.</text>
</comment>
<protein>
    <recommendedName>
        <fullName evidence="5">Ribonuclease VapC</fullName>
        <shortName evidence="5">RNase VapC</shortName>
        <ecNumber evidence="5">3.1.-.-</ecNumber>
    </recommendedName>
    <alternativeName>
        <fullName evidence="5">Toxin VapC</fullName>
    </alternativeName>
</protein>
<comment type="function">
    <text evidence="5">Toxic component of a toxin-antitoxin (TA) system. An RNase.</text>
</comment>
<reference evidence="7 8" key="1">
    <citation type="submission" date="2015-08" db="EMBL/GenBank/DDBJ databases">
        <title>Investigation of the bacterial diversity of lava forest soil.</title>
        <authorList>
            <person name="Lee J.S."/>
        </authorList>
    </citation>
    <scope>NUCLEOTIDE SEQUENCE [LARGE SCALE GENOMIC DNA]</scope>
    <source>
        <strain evidence="7 8">GJW-30</strain>
    </source>
</reference>
<dbReference type="GO" id="GO:0090729">
    <property type="term" value="F:toxin activity"/>
    <property type="evidence" value="ECO:0007669"/>
    <property type="project" value="UniProtKB-KW"/>
</dbReference>
<dbReference type="AlphaFoldDB" id="A0A0S3PV24"/>
<evidence type="ECO:0000256" key="4">
    <source>
        <dbReference type="ARBA" id="ARBA00022801"/>
    </source>
</evidence>
<accession>A0A0S3PV24</accession>
<name>A0A0S3PV24_9BRAD</name>
<keyword evidence="5" id="KW-0460">Magnesium</keyword>
<proteinExistence type="inferred from homology"/>
<keyword evidence="1 5" id="KW-1277">Toxin-antitoxin system</keyword>
<dbReference type="Gene3D" id="3.40.50.1010">
    <property type="entry name" value="5'-nuclease"/>
    <property type="match status" value="1"/>
</dbReference>
<comment type="cofactor">
    <cofactor evidence="5">
        <name>Mg(2+)</name>
        <dbReference type="ChEBI" id="CHEBI:18420"/>
    </cofactor>
</comment>
<dbReference type="InterPro" id="IPR029060">
    <property type="entry name" value="PIN-like_dom_sf"/>
</dbReference>
<evidence type="ECO:0000256" key="3">
    <source>
        <dbReference type="ARBA" id="ARBA00022723"/>
    </source>
</evidence>
<dbReference type="GO" id="GO:0000287">
    <property type="term" value="F:magnesium ion binding"/>
    <property type="evidence" value="ECO:0007669"/>
    <property type="project" value="UniProtKB-UniRule"/>
</dbReference>
<evidence type="ECO:0000256" key="5">
    <source>
        <dbReference type="HAMAP-Rule" id="MF_00265"/>
    </source>
</evidence>
<dbReference type="SUPFAM" id="SSF88723">
    <property type="entry name" value="PIN domain-like"/>
    <property type="match status" value="1"/>
</dbReference>